<dbReference type="Proteomes" id="UP000319771">
    <property type="component" value="Unassembled WGS sequence"/>
</dbReference>
<protein>
    <submittedName>
        <fullName evidence="1">Uncharacterized protein</fullName>
    </submittedName>
</protein>
<name>A0A538TYL3_UNCEI</name>
<sequence>MRAAARWFARGEALKECQRSYTEALRWGDLDKAARYVDPEMRSDFLALADAFENVRITDYDIGELDLNKDTLAQAEVDVTYRGYVLPVYVEKRIRDHQVWYRDDESGREWRVRPELASLLEGIGARR</sequence>
<accession>A0A538TYL3</accession>
<evidence type="ECO:0000313" key="2">
    <source>
        <dbReference type="Proteomes" id="UP000319771"/>
    </source>
</evidence>
<reference evidence="1 2" key="1">
    <citation type="journal article" date="2019" name="Nat. Microbiol.">
        <title>Mediterranean grassland soil C-N compound turnover is dependent on rainfall and depth, and is mediated by genomically divergent microorganisms.</title>
        <authorList>
            <person name="Diamond S."/>
            <person name="Andeer P.F."/>
            <person name="Li Z."/>
            <person name="Crits-Christoph A."/>
            <person name="Burstein D."/>
            <person name="Anantharaman K."/>
            <person name="Lane K.R."/>
            <person name="Thomas B.C."/>
            <person name="Pan C."/>
            <person name="Northen T.R."/>
            <person name="Banfield J.F."/>
        </authorList>
    </citation>
    <scope>NUCLEOTIDE SEQUENCE [LARGE SCALE GENOMIC DNA]</scope>
    <source>
        <strain evidence="1">WS_11</strain>
    </source>
</reference>
<organism evidence="1 2">
    <name type="scientific">Eiseniibacteriota bacterium</name>
    <dbReference type="NCBI Taxonomy" id="2212470"/>
    <lineage>
        <taxon>Bacteria</taxon>
        <taxon>Candidatus Eiseniibacteriota</taxon>
    </lineage>
</organism>
<proteinExistence type="predicted"/>
<evidence type="ECO:0000313" key="1">
    <source>
        <dbReference type="EMBL" id="TMQ68671.1"/>
    </source>
</evidence>
<dbReference type="EMBL" id="VBPB01000380">
    <property type="protein sequence ID" value="TMQ68671.1"/>
    <property type="molecule type" value="Genomic_DNA"/>
</dbReference>
<dbReference type="AlphaFoldDB" id="A0A538TYL3"/>
<comment type="caution">
    <text evidence="1">The sequence shown here is derived from an EMBL/GenBank/DDBJ whole genome shotgun (WGS) entry which is preliminary data.</text>
</comment>
<gene>
    <name evidence="1" type="ORF">E6K81_16415</name>
</gene>